<dbReference type="EMBL" id="AFWV01000019">
    <property type="protein sequence ID" value="EGV16337.1"/>
    <property type="molecule type" value="Genomic_DNA"/>
</dbReference>
<dbReference type="Proteomes" id="UP000005459">
    <property type="component" value="Unassembled WGS sequence"/>
</dbReference>
<dbReference type="Pfam" id="PF00078">
    <property type="entry name" value="RVT_1"/>
    <property type="match status" value="1"/>
</dbReference>
<dbReference type="PROSITE" id="PS50878">
    <property type="entry name" value="RT_POL"/>
    <property type="match status" value="1"/>
</dbReference>
<dbReference type="OrthoDB" id="9780724at2"/>
<feature type="domain" description="Reverse transcriptase" evidence="1">
    <location>
        <begin position="44"/>
        <end position="307"/>
    </location>
</feature>
<dbReference type="RefSeq" id="WP_007195303.1">
    <property type="nucleotide sequence ID" value="NZ_AFWV01000019.1"/>
</dbReference>
<protein>
    <recommendedName>
        <fullName evidence="1">Reverse transcriptase domain-containing protein</fullName>
    </recommendedName>
</protein>
<name>F9UHM8_9GAMM</name>
<dbReference type="CDD" id="cd01646">
    <property type="entry name" value="RT_Bac_retron_I"/>
    <property type="match status" value="1"/>
</dbReference>
<evidence type="ECO:0000313" key="2">
    <source>
        <dbReference type="EMBL" id="EGV16337.1"/>
    </source>
</evidence>
<dbReference type="InterPro" id="IPR000477">
    <property type="entry name" value="RT_dom"/>
</dbReference>
<sequence length="511" mass="58515">MARLSRESLEFAKNHIIKFYDSDFFPKPFEYEALWANWDEVVTHLTCNEIDGYPIEQPRVFGSPKPNGTFRVVHQLDPINTLIYTSIAFLISEKVEAARIPEDERVACSYRIGIGKDKGTFFSNGVGYSGFIEKCRELSEENSHVLVTDITDFYNQIYVHRLQNAIEYADPELFELSNNTERFLLDLNGSVSQGVPVGPAASIIMAEAVLIDVDNYIRDAKFPHSRYVDDFRVFGNSEGDLRLFLEKLTKYLYENHRLTLASGKTAIVPVAEFCEKYLNSPEEVEKAEIHGALSEINSPLDAYGSSFEEEPADEGKVRPTVLTELMEKVLSSDKLDLGLARHILRRCRRYKIRAISNQVLDNFEFLFPVISDVILYLSKVANATFVERNKDKLISLFQNVMASEVPFIKEWIEYYIANDPKLLEVQEIRELAMSAASIRNQASVARNRNMPHWVRGQRANMSHLSPWDRRSLIYSGLVLSKAELNSWLNSVEKSSANFTEQMTIKWVRSLK</sequence>
<dbReference type="InterPro" id="IPR043502">
    <property type="entry name" value="DNA/RNA_pol_sf"/>
</dbReference>
<reference evidence="2 3" key="1">
    <citation type="submission" date="2011-06" db="EMBL/GenBank/DDBJ databases">
        <title>The draft genome of Thiocapsa marina 5811.</title>
        <authorList>
            <consortium name="US DOE Joint Genome Institute (JGI-PGF)"/>
            <person name="Lucas S."/>
            <person name="Han J."/>
            <person name="Cheng J.-F."/>
            <person name="Goodwin L."/>
            <person name="Pitluck S."/>
            <person name="Peters L."/>
            <person name="Land M.L."/>
            <person name="Hauser L."/>
            <person name="Vogl K."/>
            <person name="Liu Z."/>
            <person name="Imhoff J."/>
            <person name="Thiel V."/>
            <person name="Frigaard N.-U."/>
            <person name="Bryant D."/>
            <person name="Woyke T.J."/>
        </authorList>
    </citation>
    <scope>NUCLEOTIDE SEQUENCE [LARGE SCALE GENOMIC DNA]</scope>
    <source>
        <strain evidence="2 3">5811</strain>
    </source>
</reference>
<gene>
    <name evidence="2" type="ORF">ThimaDRAFT_4431</name>
</gene>
<keyword evidence="3" id="KW-1185">Reference proteome</keyword>
<dbReference type="STRING" id="768671.ThimaDRAFT_4431"/>
<dbReference type="SUPFAM" id="SSF56672">
    <property type="entry name" value="DNA/RNA polymerases"/>
    <property type="match status" value="1"/>
</dbReference>
<dbReference type="AlphaFoldDB" id="F9UHM8"/>
<evidence type="ECO:0000259" key="1">
    <source>
        <dbReference type="PROSITE" id="PS50878"/>
    </source>
</evidence>
<accession>F9UHM8</accession>
<organism evidence="2 3">
    <name type="scientific">Thiocapsa marina 5811</name>
    <dbReference type="NCBI Taxonomy" id="768671"/>
    <lineage>
        <taxon>Bacteria</taxon>
        <taxon>Pseudomonadati</taxon>
        <taxon>Pseudomonadota</taxon>
        <taxon>Gammaproteobacteria</taxon>
        <taxon>Chromatiales</taxon>
        <taxon>Chromatiaceae</taxon>
        <taxon>Thiocapsa</taxon>
    </lineage>
</organism>
<dbReference type="PATRIC" id="fig|768671.3.peg.4673"/>
<proteinExistence type="predicted"/>
<evidence type="ECO:0000313" key="3">
    <source>
        <dbReference type="Proteomes" id="UP000005459"/>
    </source>
</evidence>
<dbReference type="eggNOG" id="COG3344">
    <property type="taxonomic scope" value="Bacteria"/>
</dbReference>